<comment type="caution">
    <text evidence="7">The sequence shown here is derived from an EMBL/GenBank/DDBJ whole genome shotgun (WGS) entry which is preliminary data.</text>
</comment>
<dbReference type="GO" id="GO:0004674">
    <property type="term" value="F:protein serine/threonine kinase activity"/>
    <property type="evidence" value="ECO:0007669"/>
    <property type="project" value="UniProtKB-KW"/>
</dbReference>
<dbReference type="PRINTS" id="PR00109">
    <property type="entry name" value="TYRKINASE"/>
</dbReference>
<dbReference type="SMART" id="SM00220">
    <property type="entry name" value="S_TKc"/>
    <property type="match status" value="1"/>
</dbReference>
<protein>
    <recommendedName>
        <fullName evidence="6">Protein kinase domain-containing protein</fullName>
    </recommendedName>
</protein>
<feature type="region of interest" description="Disordered" evidence="5">
    <location>
        <begin position="1"/>
        <end position="67"/>
    </location>
</feature>
<dbReference type="Pfam" id="PF07714">
    <property type="entry name" value="PK_Tyr_Ser-Thr"/>
    <property type="match status" value="1"/>
</dbReference>
<evidence type="ECO:0000256" key="4">
    <source>
        <dbReference type="PROSITE-ProRule" id="PRU10141"/>
    </source>
</evidence>
<feature type="region of interest" description="Disordered" evidence="5">
    <location>
        <begin position="598"/>
        <end position="658"/>
    </location>
</feature>
<dbReference type="PROSITE" id="PS00107">
    <property type="entry name" value="PROTEIN_KINASE_ATP"/>
    <property type="match status" value="1"/>
</dbReference>
<evidence type="ECO:0000313" key="8">
    <source>
        <dbReference type="Proteomes" id="UP001165065"/>
    </source>
</evidence>
<proteinExistence type="predicted"/>
<evidence type="ECO:0000313" key="7">
    <source>
        <dbReference type="EMBL" id="GMI46489.1"/>
    </source>
</evidence>
<feature type="domain" description="Protein kinase" evidence="6">
    <location>
        <begin position="756"/>
        <end position="1013"/>
    </location>
</feature>
<dbReference type="OrthoDB" id="339325at2759"/>
<organism evidence="7 8">
    <name type="scientific">Triparma columacea</name>
    <dbReference type="NCBI Taxonomy" id="722753"/>
    <lineage>
        <taxon>Eukaryota</taxon>
        <taxon>Sar</taxon>
        <taxon>Stramenopiles</taxon>
        <taxon>Ochrophyta</taxon>
        <taxon>Bolidophyceae</taxon>
        <taxon>Parmales</taxon>
        <taxon>Triparmaceae</taxon>
        <taxon>Triparma</taxon>
    </lineage>
</organism>
<dbReference type="AlphaFoldDB" id="A0A9W7GKC2"/>
<feature type="region of interest" description="Disordered" evidence="5">
    <location>
        <begin position="678"/>
        <end position="711"/>
    </location>
</feature>
<dbReference type="PANTHER" id="PTHR44329">
    <property type="entry name" value="SERINE/THREONINE-PROTEIN KINASE TNNI3K-RELATED"/>
    <property type="match status" value="1"/>
</dbReference>
<dbReference type="InterPro" id="IPR017441">
    <property type="entry name" value="Protein_kinase_ATP_BS"/>
</dbReference>
<feature type="region of interest" description="Disordered" evidence="5">
    <location>
        <begin position="533"/>
        <end position="575"/>
    </location>
</feature>
<accession>A0A9W7GKC2</accession>
<feature type="compositionally biased region" description="Low complexity" evidence="5">
    <location>
        <begin position="611"/>
        <end position="622"/>
    </location>
</feature>
<feature type="compositionally biased region" description="Polar residues" evidence="5">
    <location>
        <begin position="35"/>
        <end position="67"/>
    </location>
</feature>
<keyword evidence="1" id="KW-0418">Kinase</keyword>
<dbReference type="PROSITE" id="PS00108">
    <property type="entry name" value="PROTEIN_KINASE_ST"/>
    <property type="match status" value="1"/>
</dbReference>
<feature type="compositionally biased region" description="Basic and acidic residues" evidence="5">
    <location>
        <begin position="476"/>
        <end position="489"/>
    </location>
</feature>
<reference evidence="8" key="1">
    <citation type="journal article" date="2023" name="Commun. Biol.">
        <title>Genome analysis of Parmales, the sister group of diatoms, reveals the evolutionary specialization of diatoms from phago-mixotrophs to photoautotrophs.</title>
        <authorList>
            <person name="Ban H."/>
            <person name="Sato S."/>
            <person name="Yoshikawa S."/>
            <person name="Yamada K."/>
            <person name="Nakamura Y."/>
            <person name="Ichinomiya M."/>
            <person name="Sato N."/>
            <person name="Blanc-Mathieu R."/>
            <person name="Endo H."/>
            <person name="Kuwata A."/>
            <person name="Ogata H."/>
        </authorList>
    </citation>
    <scope>NUCLEOTIDE SEQUENCE [LARGE SCALE GENOMIC DNA]</scope>
</reference>
<dbReference type="Gene3D" id="1.10.510.10">
    <property type="entry name" value="Transferase(Phosphotransferase) domain 1"/>
    <property type="match status" value="1"/>
</dbReference>
<keyword evidence="1" id="KW-0808">Transferase</keyword>
<dbReference type="PROSITE" id="PS50011">
    <property type="entry name" value="PROTEIN_KINASE_DOM"/>
    <property type="match status" value="1"/>
</dbReference>
<dbReference type="GO" id="GO:0005524">
    <property type="term" value="F:ATP binding"/>
    <property type="evidence" value="ECO:0007669"/>
    <property type="project" value="UniProtKB-UniRule"/>
</dbReference>
<dbReference type="SUPFAM" id="SSF56112">
    <property type="entry name" value="Protein kinase-like (PK-like)"/>
    <property type="match status" value="1"/>
</dbReference>
<feature type="region of interest" description="Disordered" evidence="5">
    <location>
        <begin position="459"/>
        <end position="489"/>
    </location>
</feature>
<dbReference type="InterPro" id="IPR051681">
    <property type="entry name" value="Ser/Thr_Kinases-Pseudokinases"/>
</dbReference>
<evidence type="ECO:0000256" key="5">
    <source>
        <dbReference type="SAM" id="MobiDB-lite"/>
    </source>
</evidence>
<dbReference type="InterPro" id="IPR000719">
    <property type="entry name" value="Prot_kinase_dom"/>
</dbReference>
<keyword evidence="8" id="KW-1185">Reference proteome</keyword>
<dbReference type="InterPro" id="IPR011009">
    <property type="entry name" value="Kinase-like_dom_sf"/>
</dbReference>
<feature type="compositionally biased region" description="Acidic residues" evidence="5">
    <location>
        <begin position="679"/>
        <end position="690"/>
    </location>
</feature>
<evidence type="ECO:0000256" key="2">
    <source>
        <dbReference type="ARBA" id="ARBA00022741"/>
    </source>
</evidence>
<evidence type="ECO:0000256" key="1">
    <source>
        <dbReference type="ARBA" id="ARBA00022527"/>
    </source>
</evidence>
<feature type="compositionally biased region" description="Pro residues" evidence="5">
    <location>
        <begin position="9"/>
        <end position="29"/>
    </location>
</feature>
<dbReference type="CDD" id="cd13999">
    <property type="entry name" value="STKc_MAP3K-like"/>
    <property type="match status" value="1"/>
</dbReference>
<dbReference type="InterPro" id="IPR001245">
    <property type="entry name" value="Ser-Thr/Tyr_kinase_cat_dom"/>
</dbReference>
<dbReference type="EMBL" id="BRYA01000300">
    <property type="protein sequence ID" value="GMI46489.1"/>
    <property type="molecule type" value="Genomic_DNA"/>
</dbReference>
<keyword evidence="2 4" id="KW-0547">Nucleotide-binding</keyword>
<keyword evidence="3 4" id="KW-0067">ATP-binding</keyword>
<evidence type="ECO:0000256" key="3">
    <source>
        <dbReference type="ARBA" id="ARBA00022840"/>
    </source>
</evidence>
<feature type="binding site" evidence="4">
    <location>
        <position position="784"/>
    </location>
    <ligand>
        <name>ATP</name>
        <dbReference type="ChEBI" id="CHEBI:30616"/>
    </ligand>
</feature>
<dbReference type="InterPro" id="IPR008271">
    <property type="entry name" value="Ser/Thr_kinase_AS"/>
</dbReference>
<sequence length="1030" mass="114048">MNFRKKSQAPPPSPPSNPSLSPITPPVTPQIPTLRSPTASEPSFSDSKPSQLPAHSSQFNTLQTGNTSGHRNNFIRLIKTKTARWISKSLSCSNDGAKSSSPITKYHRKILSALWAGDTRMEDVFKHLGSHHLEREGNMPQCMKGMIMLLRLLQFGPPGTIEACAKYLDYIDNLTAAWATMQAKAAWGEANDDIRTSVPKRKGSTGKVRGAVGKFRNSPEACLLVARLASLISLKIRFHTRNPDYSPHYNAPPLPRIFLVKSLTSLLDVGANADAVCSACFKVISECMKFNDGLRINEINSGEAPRLEDSATILGLAIECSYMLPPVLDEGTLIYNTCQGILENLFNATSTESSDDTSEAAEAHRERKFAMEKYKRKAEAPSKFVYGSESFVSSLYNNETGLQEMWFTTPITNLEQCTTAMFQLEHGELYAAGKRGGGGGGDDNREFFESNDFRRVFGGSTSSPVRMVDEAASVEEPARERDSDEVTRETFSDLLQQQTGKLEELLNADQFERGKLGGQELSKRLSIDKTRVSGEFDDIEKPGVGSPRSPEPAYLSSAPLPPPSATRTANEGEAKAAVVRETRVASDTSHALQARLARRGVKANGSKEQIKPIQQQQQIQQPSFDPFAPAGSPPQIERKPAPPSPKEESNPFNDNYATLRAGTSGLLVDQNNKIHSDDISIDEDADEGEVETERVVSPPTIAQEPSSTEEKQYHIRYQATHQAWRENMVQDVKDLHDLTCSDFKKSDIHLDDFGQINDFKEIGAGAFACVYRATWNGNVIAVKKLSTQIGQPMTLKTIRDFRTEASLQRTLKHENIVQLLAVCTQPLSLVMEFVPRGNLFALLGDNSVSLDWLQRLRIGLGAAKGMAYLHAQNPIIIHRDLKSLNLLLTEDLDCKVTDFGLSRFKAENDDKMTGQCGTYHWMAPEVINSERYTEKADVYSIAIILWEVYTRAIPYDGMKPVQAAMHVIQGGRLVLPEGTPNWFNHLVCTCWDASPDNRPSMDYVKQILEKAVLAVSNKQRPGSCLESQRD</sequence>
<name>A0A9W7GKC2_9STRA</name>
<dbReference type="Proteomes" id="UP001165065">
    <property type="component" value="Unassembled WGS sequence"/>
</dbReference>
<dbReference type="Gene3D" id="3.30.200.20">
    <property type="entry name" value="Phosphorylase Kinase, domain 1"/>
    <property type="match status" value="1"/>
</dbReference>
<keyword evidence="1" id="KW-0723">Serine/threonine-protein kinase</keyword>
<gene>
    <name evidence="7" type="ORF">TrCOL_g10346</name>
</gene>
<evidence type="ECO:0000259" key="6">
    <source>
        <dbReference type="PROSITE" id="PS50011"/>
    </source>
</evidence>
<feature type="compositionally biased region" description="Basic and acidic residues" evidence="5">
    <location>
        <begin position="636"/>
        <end position="649"/>
    </location>
</feature>